<evidence type="ECO:0008006" key="6">
    <source>
        <dbReference type="Google" id="ProtNLM"/>
    </source>
</evidence>
<dbReference type="PANTHER" id="PTHR11851:SF49">
    <property type="entry name" value="MITOCHONDRIAL-PROCESSING PEPTIDASE SUBUNIT ALPHA"/>
    <property type="match status" value="1"/>
</dbReference>
<keyword evidence="5" id="KW-1185">Reference proteome</keyword>
<dbReference type="SUPFAM" id="SSF63411">
    <property type="entry name" value="LuxS/MPP-like metallohydrolase"/>
    <property type="match status" value="2"/>
</dbReference>
<dbReference type="InterPro" id="IPR007863">
    <property type="entry name" value="Peptidase_M16_C"/>
</dbReference>
<evidence type="ECO:0000256" key="1">
    <source>
        <dbReference type="ARBA" id="ARBA00007261"/>
    </source>
</evidence>
<dbReference type="InterPro" id="IPR011249">
    <property type="entry name" value="Metalloenz_LuxS/M16"/>
</dbReference>
<evidence type="ECO:0000259" key="3">
    <source>
        <dbReference type="Pfam" id="PF05193"/>
    </source>
</evidence>
<organism evidence="4 5">
    <name type="scientific">Streptomyces sanyensis</name>
    <dbReference type="NCBI Taxonomy" id="568869"/>
    <lineage>
        <taxon>Bacteria</taxon>
        <taxon>Bacillati</taxon>
        <taxon>Actinomycetota</taxon>
        <taxon>Actinomycetes</taxon>
        <taxon>Kitasatosporales</taxon>
        <taxon>Streptomycetaceae</taxon>
        <taxon>Streptomyces</taxon>
    </lineage>
</organism>
<feature type="domain" description="Peptidase M16 C-terminal" evidence="3">
    <location>
        <begin position="163"/>
        <end position="340"/>
    </location>
</feature>
<evidence type="ECO:0000259" key="2">
    <source>
        <dbReference type="Pfam" id="PF00675"/>
    </source>
</evidence>
<dbReference type="PANTHER" id="PTHR11851">
    <property type="entry name" value="METALLOPROTEASE"/>
    <property type="match status" value="1"/>
</dbReference>
<dbReference type="EMBL" id="BAABJV010000001">
    <property type="protein sequence ID" value="GAA4759579.1"/>
    <property type="molecule type" value="Genomic_DNA"/>
</dbReference>
<dbReference type="Pfam" id="PF00675">
    <property type="entry name" value="Peptidase_M16"/>
    <property type="match status" value="1"/>
</dbReference>
<dbReference type="InterPro" id="IPR050361">
    <property type="entry name" value="MPP/UQCRC_Complex"/>
</dbReference>
<accession>A0ABP8ZLC3</accession>
<feature type="domain" description="Peptidase M16 N-terminal" evidence="2">
    <location>
        <begin position="11"/>
        <end position="153"/>
    </location>
</feature>
<dbReference type="InterPro" id="IPR011765">
    <property type="entry name" value="Pept_M16_N"/>
</dbReference>
<evidence type="ECO:0000313" key="5">
    <source>
        <dbReference type="Proteomes" id="UP001501147"/>
    </source>
</evidence>
<dbReference type="RefSeq" id="WP_345608052.1">
    <property type="nucleotide sequence ID" value="NZ_BAABJV010000001.1"/>
</dbReference>
<evidence type="ECO:0000313" key="4">
    <source>
        <dbReference type="EMBL" id="GAA4759579.1"/>
    </source>
</evidence>
<dbReference type="Gene3D" id="3.30.830.10">
    <property type="entry name" value="Metalloenzyme, LuxS/M16 peptidase-like"/>
    <property type="match status" value="2"/>
</dbReference>
<dbReference type="Proteomes" id="UP001501147">
    <property type="component" value="Unassembled WGS sequence"/>
</dbReference>
<proteinExistence type="inferred from homology"/>
<sequence>MTPSPTPDVPVVVHHDPSLRTTSLCVALGFGARHDPPGLGGAAHLLEHLLMSTPLGNGPSLSERIEDRGGDCNATTGPESLVIHAQVLTEDAADVAEWICRAVLDPQWDRADFEGERDVVLQELAAADSDDADAVQDAFFARLFEGHPLGSPVGGRPASVSGLTLDSLRSAHALALRTAPIAVAAAGGLSEGALREALERGGLGRQAGHPLPDPHCGSLGGIPAPPVPQDVEQWPDSFCWLLAGGRAPHAGDPRRHAHTVLAHLLGGSPASPLYARIRNQEALAYAFRSWSRNYSDSGAWRMLAGCEPDNAPRLLAAFRDVLRTVAEDGPREQDLAAAVRRATVEAVREAEAPLDRAIATATRRILHDRVWDAEEEIEALAAVTAADVARAAADLGASLIAVVRPEPK</sequence>
<dbReference type="Pfam" id="PF05193">
    <property type="entry name" value="Peptidase_M16_C"/>
    <property type="match status" value="1"/>
</dbReference>
<reference evidence="5" key="1">
    <citation type="journal article" date="2019" name="Int. J. Syst. Evol. Microbiol.">
        <title>The Global Catalogue of Microorganisms (GCM) 10K type strain sequencing project: providing services to taxonomists for standard genome sequencing and annotation.</title>
        <authorList>
            <consortium name="The Broad Institute Genomics Platform"/>
            <consortium name="The Broad Institute Genome Sequencing Center for Infectious Disease"/>
            <person name="Wu L."/>
            <person name="Ma J."/>
        </authorList>
    </citation>
    <scope>NUCLEOTIDE SEQUENCE [LARGE SCALE GENOMIC DNA]</scope>
    <source>
        <strain evidence="5">JCM 18324</strain>
    </source>
</reference>
<protein>
    <recommendedName>
        <fullName evidence="6">Insulinase family protein</fullName>
    </recommendedName>
</protein>
<comment type="similarity">
    <text evidence="1">Belongs to the peptidase M16 family.</text>
</comment>
<name>A0ABP8ZLC3_9ACTN</name>
<gene>
    <name evidence="4" type="ORF">GCM10023329_00520</name>
</gene>
<comment type="caution">
    <text evidence="4">The sequence shown here is derived from an EMBL/GenBank/DDBJ whole genome shotgun (WGS) entry which is preliminary data.</text>
</comment>